<dbReference type="SMART" id="SM00487">
    <property type="entry name" value="DEXDc"/>
    <property type="match status" value="1"/>
</dbReference>
<evidence type="ECO:0000256" key="6">
    <source>
        <dbReference type="ARBA" id="ARBA00022427"/>
    </source>
</evidence>
<keyword evidence="17 35" id="KW-0862">Zinc</keyword>
<accession>A0A8C2R0L0</accession>
<dbReference type="GO" id="GO:0005923">
    <property type="term" value="C:bicellular tight junction"/>
    <property type="evidence" value="ECO:0007669"/>
    <property type="project" value="UniProtKB-SubCell"/>
</dbReference>
<evidence type="ECO:0000256" key="14">
    <source>
        <dbReference type="ARBA" id="ARBA00022741"/>
    </source>
</evidence>
<dbReference type="Pfam" id="PF11648">
    <property type="entry name" value="RIG-I_C-RD"/>
    <property type="match status" value="1"/>
</dbReference>
<keyword evidence="26" id="KW-0206">Cytoskeleton</keyword>
<keyword evidence="16" id="KW-0347">Helicase</keyword>
<keyword evidence="22" id="KW-0965">Cell junction</keyword>
<protein>
    <recommendedName>
        <fullName evidence="29">Antiviral innate immune response receptor RIG-I</fullName>
        <ecNumber evidence="5">3.6.4.13</ecNumber>
    </recommendedName>
    <alternativeName>
        <fullName evidence="30">ATP-dependent RNA helicase DDX58</fullName>
    </alternativeName>
    <alternativeName>
        <fullName evidence="31">DEAD box protein 58</fullName>
    </alternativeName>
    <alternativeName>
        <fullName evidence="33">RIG-I-like receptor 1</fullName>
    </alternativeName>
    <alternativeName>
        <fullName evidence="34">Retinoic acid-inducible gene 1 protein</fullName>
    </alternativeName>
    <alternativeName>
        <fullName evidence="32">Retinoic acid-inducible gene I protein</fullName>
    </alternativeName>
</protein>
<dbReference type="InterPro" id="IPR038557">
    <property type="entry name" value="RLR_C_sf"/>
</dbReference>
<proteinExistence type="inferred from homology"/>
<evidence type="ECO:0000256" key="2">
    <source>
        <dbReference type="ARBA" id="ARBA00004435"/>
    </source>
</evidence>
<evidence type="ECO:0000256" key="28">
    <source>
        <dbReference type="ARBA" id="ARBA00049390"/>
    </source>
</evidence>
<comment type="subcellular location">
    <subcellularLocation>
        <location evidence="2">Cell junction</location>
        <location evidence="2">Tight junction</location>
    </subcellularLocation>
    <subcellularLocation>
        <location evidence="3">Cell projection</location>
        <location evidence="3">Ruffle membrane</location>
    </subcellularLocation>
    <subcellularLocation>
        <location evidence="1">Cytoplasm</location>
        <location evidence="1">Cytoskeleton</location>
    </subcellularLocation>
</comment>
<dbReference type="Pfam" id="PF00270">
    <property type="entry name" value="DEAD"/>
    <property type="match status" value="1"/>
</dbReference>
<keyword evidence="21" id="KW-0694">RNA-binding</keyword>
<evidence type="ECO:0000256" key="13">
    <source>
        <dbReference type="ARBA" id="ARBA00022737"/>
    </source>
</evidence>
<dbReference type="FunFam" id="1.10.533.10:FF:000072">
    <property type="entry name" value="Probable ATP-dependent RNA helicase DDX58"/>
    <property type="match status" value="1"/>
</dbReference>
<evidence type="ECO:0000256" key="4">
    <source>
        <dbReference type="ARBA" id="ARBA00006866"/>
    </source>
</evidence>
<keyword evidence="12 35" id="KW-0479">Metal-binding</keyword>
<evidence type="ECO:0000256" key="32">
    <source>
        <dbReference type="ARBA" id="ARBA00077844"/>
    </source>
</evidence>
<evidence type="ECO:0000256" key="18">
    <source>
        <dbReference type="ARBA" id="ARBA00022840"/>
    </source>
</evidence>
<dbReference type="PROSITE" id="PS51194">
    <property type="entry name" value="HELICASE_CTER"/>
    <property type="match status" value="1"/>
</dbReference>
<dbReference type="GO" id="GO:0005829">
    <property type="term" value="C:cytosol"/>
    <property type="evidence" value="ECO:0007669"/>
    <property type="project" value="UniProtKB-ARBA"/>
</dbReference>
<evidence type="ECO:0000313" key="40">
    <source>
        <dbReference type="Ensembl" id="ENSCHIP00010021692.1"/>
    </source>
</evidence>
<dbReference type="InterPro" id="IPR041204">
    <property type="entry name" value="RIG-I-like_C"/>
</dbReference>
<feature type="compositionally biased region" description="Basic residues" evidence="36">
    <location>
        <begin position="29"/>
        <end position="44"/>
    </location>
</feature>
<evidence type="ECO:0000256" key="22">
    <source>
        <dbReference type="ARBA" id="ARBA00022949"/>
    </source>
</evidence>
<evidence type="ECO:0000256" key="21">
    <source>
        <dbReference type="ARBA" id="ARBA00022884"/>
    </source>
</evidence>
<evidence type="ECO:0000256" key="12">
    <source>
        <dbReference type="ARBA" id="ARBA00022723"/>
    </source>
</evidence>
<feature type="binding site" evidence="35">
    <location>
        <position position="912"/>
    </location>
    <ligand>
        <name>Zn(2+)</name>
        <dbReference type="ChEBI" id="CHEBI:29105"/>
    </ligand>
</feature>
<evidence type="ECO:0000256" key="29">
    <source>
        <dbReference type="ARBA" id="ARBA00072152"/>
    </source>
</evidence>
<keyword evidence="7" id="KW-1003">Cell membrane</keyword>
<evidence type="ECO:0000256" key="30">
    <source>
        <dbReference type="ARBA" id="ARBA00075180"/>
    </source>
</evidence>
<evidence type="ECO:0000256" key="24">
    <source>
        <dbReference type="ARBA" id="ARBA00023118"/>
    </source>
</evidence>
<keyword evidence="20" id="KW-0391">Immunity</keyword>
<sequence>MGSQQPPGSPLSREEGEAPPPTPAPEGRRRSRRVRLRGSCRHRPSLLGRRELATSAPVRPAPASSELCFRGAEPSAAAPSRAQARQGVAGSRVAGMTAEQRRNLHAFRGYVSKILDPTYILSYMTPWFRDDVVQHIQAEKNNKGPMEAASLFLQVLLELQEEGWFRGFLDALHQAGYSGLCEAIESWDFQKIEKLEEYRLLLKRLQPEFKTTINPKDILPEISGCLISQECEEIIQISSNKGLMAGAEKMIECLLRSDKENWPKTLKLALEKEESKFSELWMVEKGAENVQMKDLEDDEMKTLDIQIVYKEEPENQNLSQNPCPSSEVPPAYSPLKPRNFQLELALPAQKGKNTIICAPTGCGKTFVALLICEHHLKQFPQGRKGKVVFFAVQLPLYEQQKSAFSEYFERLGYKVSGISGEIADSVSVEQIVENNDIIILTPQILVNSLKDGTIPSLSIFTLMIFDECHNTNKNHPYNMIMFNYLDQKLGGSSDSLPQVVGLTASVGVGDAKNEAEATEYICRLCASLDTSVLTTVRDNLEELEEVFYKPQKFFRKVESRTTDKFKCVISQLMAETEALAKSIFEELGTVTLENLSRIQNRNFGTQKYEQWIIAVQKACMVFQMPDKDEESRICKALFLYTSHLRKYNDALIISEDARMKDALNYLKNFFSNVRAAGFDAIEQDLTQRFEEKLVELEDISVDPSNENPKLKDLCFILQEEYHLNRETRTILFVKTRALVDALKKWIEENPKLSFLKPCILTGRGRTNQTMGMTLPAQKCALDAFRTNRDSKILIATSVADEGIDIAQCNLVILYEYVGNVIKMIQTRGRGRARGSKCFLLTSNADVIEKEQLNICKEKMMNDSISSLQRWNEAVFKEKIHQIQVQEKLIRDNQGKVKPVVDKNNKKLLCGKCKTFACYTADIRVVEECHFTVVRDAFRECFVTKSHPKPKKFGNFEKKSKIFCARKDCLHDWGIHMTYKTFEIPVIKIESFVVEDVATGAQTLYSKWKDFNFEKIPFDAAEMSAGAQDLNLQAMNGLE</sequence>
<dbReference type="CDD" id="cd08817">
    <property type="entry name" value="CARD_RIG-I_r2"/>
    <property type="match status" value="1"/>
</dbReference>
<evidence type="ECO:0000256" key="10">
    <source>
        <dbReference type="ARBA" id="ARBA00022553"/>
    </source>
</evidence>
<evidence type="ECO:0000256" key="11">
    <source>
        <dbReference type="ARBA" id="ARBA00022588"/>
    </source>
</evidence>
<dbReference type="GO" id="GO:0003724">
    <property type="term" value="F:RNA helicase activity"/>
    <property type="evidence" value="ECO:0007669"/>
    <property type="project" value="UniProtKB-EC"/>
</dbReference>
<dbReference type="GO" id="GO:0003725">
    <property type="term" value="F:double-stranded RNA binding"/>
    <property type="evidence" value="ECO:0007669"/>
    <property type="project" value="UniProtKB-ARBA"/>
</dbReference>
<comment type="similarity">
    <text evidence="4">Belongs to the helicase family. RLR subfamily.</text>
</comment>
<evidence type="ECO:0000256" key="17">
    <source>
        <dbReference type="ARBA" id="ARBA00022833"/>
    </source>
</evidence>
<evidence type="ECO:0000256" key="5">
    <source>
        <dbReference type="ARBA" id="ARBA00012552"/>
    </source>
</evidence>
<dbReference type="PANTHER" id="PTHR14074">
    <property type="entry name" value="HELICASE WITH DEATH DOMAIN-RELATED"/>
    <property type="match status" value="1"/>
</dbReference>
<reference evidence="40" key="1">
    <citation type="submission" date="2019-03" db="EMBL/GenBank/DDBJ databases">
        <title>Genome sequencing and reference-guided assembly of Black Bengal Goat (Capra hircus).</title>
        <authorList>
            <person name="Siddiki A.Z."/>
            <person name="Baten A."/>
            <person name="Billah M."/>
            <person name="Alam M.A.U."/>
            <person name="Shawrob K.S.M."/>
            <person name="Saha S."/>
            <person name="Chowdhury M."/>
            <person name="Rahman A.H."/>
            <person name="Stear M."/>
            <person name="Miah G."/>
            <person name="Das G.B."/>
            <person name="Hossain M.M."/>
            <person name="Kumkum M."/>
            <person name="Islam M.S."/>
            <person name="Mollah A.M."/>
            <person name="Ahsan A."/>
            <person name="Tusar F."/>
            <person name="Khan M.K.I."/>
        </authorList>
    </citation>
    <scope>NUCLEOTIDE SEQUENCE [LARGE SCALE GENOMIC DNA]</scope>
</reference>
<dbReference type="GO" id="GO:0003727">
    <property type="term" value="F:single-stranded RNA binding"/>
    <property type="evidence" value="ECO:0007669"/>
    <property type="project" value="TreeGrafter"/>
</dbReference>
<keyword evidence="24" id="KW-0051">Antiviral defense</keyword>
<evidence type="ECO:0000259" key="37">
    <source>
        <dbReference type="PROSITE" id="PS51192"/>
    </source>
</evidence>
<dbReference type="InterPro" id="IPR042145">
    <property type="entry name" value="CARD_RIG-I_r2"/>
</dbReference>
<dbReference type="CDD" id="cd18073">
    <property type="entry name" value="DEXHc_RIG-I_DDX58"/>
    <property type="match status" value="1"/>
</dbReference>
<dbReference type="GO" id="GO:0002753">
    <property type="term" value="P:cytoplasmic pattern recognition receptor signaling pathway"/>
    <property type="evidence" value="ECO:0007669"/>
    <property type="project" value="TreeGrafter"/>
</dbReference>
<evidence type="ECO:0000256" key="9">
    <source>
        <dbReference type="ARBA" id="ARBA00022499"/>
    </source>
</evidence>
<keyword evidence="13" id="KW-0677">Repeat</keyword>
<dbReference type="GO" id="GO:0008270">
    <property type="term" value="F:zinc ion binding"/>
    <property type="evidence" value="ECO:0007669"/>
    <property type="project" value="UniProtKB-UniRule"/>
</dbReference>
<dbReference type="GO" id="GO:0005524">
    <property type="term" value="F:ATP binding"/>
    <property type="evidence" value="ECO:0007669"/>
    <property type="project" value="UniProtKB-KW"/>
</dbReference>
<dbReference type="GO" id="GO:0005856">
    <property type="term" value="C:cytoskeleton"/>
    <property type="evidence" value="ECO:0007669"/>
    <property type="project" value="UniProtKB-SubCell"/>
</dbReference>
<dbReference type="Gene3D" id="1.10.533.10">
    <property type="entry name" value="Death Domain, Fas"/>
    <property type="match status" value="2"/>
</dbReference>
<dbReference type="Gene3D" id="2.170.150.30">
    <property type="entry name" value="RIG-I-like receptor, C-terminal regulatory domain"/>
    <property type="match status" value="1"/>
</dbReference>
<evidence type="ECO:0000256" key="33">
    <source>
        <dbReference type="ARBA" id="ARBA00078832"/>
    </source>
</evidence>
<dbReference type="FunFam" id="2.170.150.30:FF:000001">
    <property type="entry name" value="Probable ATP-dependent RNA helicase DDX58"/>
    <property type="match status" value="1"/>
</dbReference>
<dbReference type="PROSITE" id="PS51192">
    <property type="entry name" value="HELICASE_ATP_BIND_1"/>
    <property type="match status" value="1"/>
</dbReference>
<evidence type="ECO:0000259" key="39">
    <source>
        <dbReference type="PROSITE" id="PS51789"/>
    </source>
</evidence>
<keyword evidence="23" id="KW-0007">Acetylation</keyword>
<dbReference type="InterPro" id="IPR011029">
    <property type="entry name" value="DEATH-like_dom_sf"/>
</dbReference>
<name>A0A8C2R0L0_CAPHI</name>
<keyword evidence="18" id="KW-0067">ATP-binding</keyword>
<dbReference type="InterPro" id="IPR027417">
    <property type="entry name" value="P-loop_NTPase"/>
</dbReference>
<dbReference type="SMART" id="SM00490">
    <property type="entry name" value="HELICc"/>
    <property type="match status" value="1"/>
</dbReference>
<feature type="domain" description="Helicase ATP-binding" evidence="37">
    <location>
        <begin position="345"/>
        <end position="524"/>
    </location>
</feature>
<dbReference type="CDD" id="cd18802">
    <property type="entry name" value="SF2_C_dicer"/>
    <property type="match status" value="1"/>
</dbReference>
<keyword evidence="19" id="KW-0832">Ubl conjugation</keyword>
<dbReference type="Gene3D" id="1.20.1320.30">
    <property type="match status" value="1"/>
</dbReference>
<dbReference type="FunFam" id="1.20.1320.30:FF:000002">
    <property type="entry name" value="Probable ATP-dependent RNA helicase DDX58"/>
    <property type="match status" value="1"/>
</dbReference>
<keyword evidence="9" id="KW-1017">Isopeptide bond</keyword>
<feature type="domain" description="RLR CTR" evidence="39">
    <location>
        <begin position="891"/>
        <end position="1024"/>
    </location>
</feature>
<dbReference type="InterPro" id="IPR011545">
    <property type="entry name" value="DEAD/DEAH_box_helicase_dom"/>
</dbReference>
<dbReference type="InterPro" id="IPR031964">
    <property type="entry name" value="CARD_dom"/>
</dbReference>
<dbReference type="InterPro" id="IPR014001">
    <property type="entry name" value="Helicase_ATP-bd"/>
</dbReference>
<dbReference type="EC" id="3.6.4.13" evidence="5"/>
<keyword evidence="25" id="KW-0472">Membrane</keyword>
<dbReference type="Ensembl" id="ENSCHIT00010030536.1">
    <property type="protein sequence ID" value="ENSCHIP00010021692.1"/>
    <property type="gene ID" value="ENSCHIG00010015970.1"/>
</dbReference>
<dbReference type="Pfam" id="PF18119">
    <property type="entry name" value="RIG-I_C"/>
    <property type="match status" value="1"/>
</dbReference>
<keyword evidence="10" id="KW-0597">Phosphoprotein</keyword>
<dbReference type="PANTHER" id="PTHR14074:SF16">
    <property type="entry name" value="ANTIVIRAL INNATE IMMUNE RESPONSE RECEPTOR RIG-I"/>
    <property type="match status" value="1"/>
</dbReference>
<dbReference type="CDD" id="cd15805">
    <property type="entry name" value="RIG-I_C"/>
    <property type="match status" value="1"/>
</dbReference>
<reference evidence="40" key="2">
    <citation type="submission" date="2025-08" db="UniProtKB">
        <authorList>
            <consortium name="Ensembl"/>
        </authorList>
    </citation>
    <scope>IDENTIFICATION</scope>
</reference>
<dbReference type="InterPro" id="IPR051363">
    <property type="entry name" value="RLR_Helicase"/>
</dbReference>
<feature type="binding site" evidence="35">
    <location>
        <position position="968"/>
    </location>
    <ligand>
        <name>Zn(2+)</name>
        <dbReference type="ChEBI" id="CHEBI:29105"/>
    </ligand>
</feature>
<evidence type="ECO:0000256" key="23">
    <source>
        <dbReference type="ARBA" id="ARBA00022990"/>
    </source>
</evidence>
<dbReference type="Pfam" id="PF16739">
    <property type="entry name" value="CARD_2"/>
    <property type="match status" value="2"/>
</dbReference>
<evidence type="ECO:0000256" key="1">
    <source>
        <dbReference type="ARBA" id="ARBA00004245"/>
    </source>
</evidence>
<evidence type="ECO:0000256" key="8">
    <source>
        <dbReference type="ARBA" id="ARBA00022490"/>
    </source>
</evidence>
<keyword evidence="11" id="KW-0399">Innate immunity</keyword>
<dbReference type="GO" id="GO:0043330">
    <property type="term" value="P:response to exogenous dsRNA"/>
    <property type="evidence" value="ECO:0007669"/>
    <property type="project" value="UniProtKB-ARBA"/>
</dbReference>
<dbReference type="Pfam" id="PF00271">
    <property type="entry name" value="Helicase_C"/>
    <property type="match status" value="1"/>
</dbReference>
<comment type="catalytic activity">
    <reaction evidence="28">
        <text>ATP + H2O = ADP + phosphate + H(+)</text>
        <dbReference type="Rhea" id="RHEA:13065"/>
        <dbReference type="ChEBI" id="CHEBI:15377"/>
        <dbReference type="ChEBI" id="CHEBI:15378"/>
        <dbReference type="ChEBI" id="CHEBI:30616"/>
        <dbReference type="ChEBI" id="CHEBI:43474"/>
        <dbReference type="ChEBI" id="CHEBI:456216"/>
        <dbReference type="EC" id="3.6.4.13"/>
    </reaction>
    <physiologicalReaction direction="left-to-right" evidence="28">
        <dbReference type="Rhea" id="RHEA:13066"/>
    </physiologicalReaction>
</comment>
<dbReference type="InterPro" id="IPR021673">
    <property type="entry name" value="RLR_CTR"/>
</dbReference>
<evidence type="ECO:0000256" key="35">
    <source>
        <dbReference type="PROSITE-ProRule" id="PRU01125"/>
    </source>
</evidence>
<evidence type="ECO:0000256" key="34">
    <source>
        <dbReference type="ARBA" id="ARBA00081900"/>
    </source>
</evidence>
<feature type="domain" description="Helicase C-terminal" evidence="38">
    <location>
        <begin position="709"/>
        <end position="875"/>
    </location>
</feature>
<dbReference type="AlphaFoldDB" id="A0A8C2R0L0"/>
<evidence type="ECO:0000259" key="38">
    <source>
        <dbReference type="PROSITE" id="PS51194"/>
    </source>
</evidence>
<dbReference type="GO" id="GO:0016787">
    <property type="term" value="F:hydrolase activity"/>
    <property type="evidence" value="ECO:0007669"/>
    <property type="project" value="UniProtKB-KW"/>
</dbReference>
<dbReference type="InterPro" id="IPR001650">
    <property type="entry name" value="Helicase_C-like"/>
</dbReference>
<keyword evidence="15" id="KW-0378">Hydrolase</keyword>
<evidence type="ECO:0000256" key="19">
    <source>
        <dbReference type="ARBA" id="ARBA00022843"/>
    </source>
</evidence>
<keyword evidence="27" id="KW-0966">Cell projection</keyword>
<keyword evidence="8" id="KW-0963">Cytoplasm</keyword>
<evidence type="ECO:0000256" key="15">
    <source>
        <dbReference type="ARBA" id="ARBA00022801"/>
    </source>
</evidence>
<dbReference type="SUPFAM" id="SSF52540">
    <property type="entry name" value="P-loop containing nucleoside triphosphate hydrolases"/>
    <property type="match status" value="2"/>
</dbReference>
<feature type="binding site" evidence="35">
    <location>
        <position position="963"/>
    </location>
    <ligand>
        <name>Zn(2+)</name>
        <dbReference type="ChEBI" id="CHEBI:29105"/>
    </ligand>
</feature>
<evidence type="ECO:0000256" key="26">
    <source>
        <dbReference type="ARBA" id="ARBA00023212"/>
    </source>
</evidence>
<evidence type="ECO:0000256" key="36">
    <source>
        <dbReference type="SAM" id="MobiDB-lite"/>
    </source>
</evidence>
<dbReference type="FunFam" id="3.40.50.300:FF:001233">
    <property type="entry name" value="Probable ATP-dependent RNA helicase DDX58"/>
    <property type="match status" value="1"/>
</dbReference>
<evidence type="ECO:0000256" key="31">
    <source>
        <dbReference type="ARBA" id="ARBA00075549"/>
    </source>
</evidence>
<dbReference type="GO" id="GO:0032587">
    <property type="term" value="C:ruffle membrane"/>
    <property type="evidence" value="ECO:0007669"/>
    <property type="project" value="UniProtKB-SubCell"/>
</dbReference>
<dbReference type="FunFam" id="3.40.50.300:FF:001291">
    <property type="entry name" value="Probable ATP-dependent RNA helicase DDX58"/>
    <property type="match status" value="1"/>
</dbReference>
<evidence type="ECO:0000256" key="27">
    <source>
        <dbReference type="ARBA" id="ARBA00023273"/>
    </source>
</evidence>
<feature type="region of interest" description="Disordered" evidence="36">
    <location>
        <begin position="1"/>
        <end position="66"/>
    </location>
</feature>
<dbReference type="GO" id="GO:0032728">
    <property type="term" value="P:positive regulation of interferon-beta production"/>
    <property type="evidence" value="ECO:0007669"/>
    <property type="project" value="UniProtKB-ARBA"/>
</dbReference>
<evidence type="ECO:0000256" key="16">
    <source>
        <dbReference type="ARBA" id="ARBA00022806"/>
    </source>
</evidence>
<gene>
    <name evidence="40" type="primary">RIGI</name>
</gene>
<keyword evidence="6" id="KW-0796">Tight junction</keyword>
<keyword evidence="14" id="KW-0547">Nucleotide-binding</keyword>
<organism evidence="40">
    <name type="scientific">Capra hircus</name>
    <name type="common">Goat</name>
    <dbReference type="NCBI Taxonomy" id="9925"/>
    <lineage>
        <taxon>Eukaryota</taxon>
        <taxon>Metazoa</taxon>
        <taxon>Chordata</taxon>
        <taxon>Craniata</taxon>
        <taxon>Vertebrata</taxon>
        <taxon>Euteleostomi</taxon>
        <taxon>Mammalia</taxon>
        <taxon>Eutheria</taxon>
        <taxon>Laurasiatheria</taxon>
        <taxon>Artiodactyla</taxon>
        <taxon>Ruminantia</taxon>
        <taxon>Pecora</taxon>
        <taxon>Bovidae</taxon>
        <taxon>Caprinae</taxon>
        <taxon>Capra</taxon>
    </lineage>
</organism>
<feature type="binding site" evidence="35">
    <location>
        <position position="909"/>
    </location>
    <ligand>
        <name>Zn(2+)</name>
        <dbReference type="ChEBI" id="CHEBI:29105"/>
    </ligand>
</feature>
<dbReference type="GO" id="GO:0140374">
    <property type="term" value="P:antiviral innate immune response"/>
    <property type="evidence" value="ECO:0007669"/>
    <property type="project" value="TreeGrafter"/>
</dbReference>
<evidence type="ECO:0000256" key="20">
    <source>
        <dbReference type="ARBA" id="ARBA00022859"/>
    </source>
</evidence>
<evidence type="ECO:0000256" key="25">
    <source>
        <dbReference type="ARBA" id="ARBA00023136"/>
    </source>
</evidence>
<evidence type="ECO:0000256" key="7">
    <source>
        <dbReference type="ARBA" id="ARBA00022475"/>
    </source>
</evidence>
<dbReference type="FunFam" id="1.10.533.10:FF:000078">
    <property type="entry name" value="Probable ATP-dependent RNA helicase DDX58"/>
    <property type="match status" value="1"/>
</dbReference>
<dbReference type="CDD" id="cd12090">
    <property type="entry name" value="MDA5_ID"/>
    <property type="match status" value="1"/>
</dbReference>
<dbReference type="PROSITE" id="PS51789">
    <property type="entry name" value="RLR_CTR"/>
    <property type="match status" value="1"/>
</dbReference>
<dbReference type="Gene3D" id="3.40.50.300">
    <property type="entry name" value="P-loop containing nucleotide triphosphate hydrolases"/>
    <property type="match status" value="2"/>
</dbReference>
<evidence type="ECO:0000256" key="3">
    <source>
        <dbReference type="ARBA" id="ARBA00004632"/>
    </source>
</evidence>